<evidence type="ECO:0000256" key="1">
    <source>
        <dbReference type="ARBA" id="ARBA00001974"/>
    </source>
</evidence>
<protein>
    <recommendedName>
        <fullName evidence="6">Methionine synthase reductase</fullName>
        <ecNumber evidence="5">1.16.1.8</ecNumber>
    </recommendedName>
</protein>
<sequence>IFKTFNLSKIRTFPTLLFWRSCLLQPSLTCESPNPNKMDIGAYILSEYIPAKPLVGNLEVCFTGKEQTQIDTCAQLRCGEVLKFPFARPDFQPRSVVIKGNTLLVAADKATETKRVVELTLESSFDYQPGDTIGIVPSNKPELVEKLLHRLELKDQADTSCHLKLVLHCANKSAKLPAHIPTATSPREILTHCLSLCFVPQKQLLSALAGFTSNERERSFLACLSSKQATKHYNSLILEQGLLFMEILKLCGDCRPPLAFLAEHLPRLLPRPYSIANSPLEAGDQELRIIYSLLSHKPGVTTSMLEARVQQINPEQPANVVIYPRVNNAFRYTEQDLGSNQILIAVGTGLAPFLGFLAHKEKLISQQPQRERGHSWLYVGAKTPEAILKRDQLEAWHKSAVLERLRMCHSRGESPGYVQEMLAEDGEDLVKFILKPETVIYVCADGAKISQSIANGLSLCLQKVLHLTEEESFRQLKELKAQGKYREDVWL</sequence>
<keyword evidence="4" id="KW-0560">Oxidoreductase</keyword>
<dbReference type="PANTHER" id="PTHR19384:SF84">
    <property type="entry name" value="METHIONINE SYNTHASE REDUCTASE"/>
    <property type="match status" value="1"/>
</dbReference>
<evidence type="ECO:0000313" key="10">
    <source>
        <dbReference type="Proteomes" id="UP001059596"/>
    </source>
</evidence>
<feature type="non-terminal residue" evidence="9">
    <location>
        <position position="491"/>
    </location>
</feature>
<feature type="chain" id="PRO_5040442176" description="Methionine synthase reductase" evidence="7">
    <location>
        <begin position="30"/>
        <end position="491"/>
    </location>
</feature>
<dbReference type="PROSITE" id="PS51384">
    <property type="entry name" value="FAD_FR"/>
    <property type="match status" value="1"/>
</dbReference>
<dbReference type="GO" id="GO:0050667">
    <property type="term" value="P:homocysteine metabolic process"/>
    <property type="evidence" value="ECO:0007669"/>
    <property type="project" value="TreeGrafter"/>
</dbReference>
<comment type="caution">
    <text evidence="9">The sequence shown here is derived from an EMBL/GenBank/DDBJ whole genome shotgun (WGS) entry which is preliminary data.</text>
</comment>
<dbReference type="Pfam" id="PF00175">
    <property type="entry name" value="NAD_binding_1"/>
    <property type="match status" value="1"/>
</dbReference>
<comment type="cofactor">
    <cofactor evidence="1">
        <name>FAD</name>
        <dbReference type="ChEBI" id="CHEBI:57692"/>
    </cofactor>
</comment>
<dbReference type="SUPFAM" id="SSF63380">
    <property type="entry name" value="Riboflavin synthase domain-like"/>
    <property type="match status" value="1"/>
</dbReference>
<organism evidence="9 10">
    <name type="scientific">Drosophila gunungcola</name>
    <name type="common">fruit fly</name>
    <dbReference type="NCBI Taxonomy" id="103775"/>
    <lineage>
        <taxon>Eukaryota</taxon>
        <taxon>Metazoa</taxon>
        <taxon>Ecdysozoa</taxon>
        <taxon>Arthropoda</taxon>
        <taxon>Hexapoda</taxon>
        <taxon>Insecta</taxon>
        <taxon>Pterygota</taxon>
        <taxon>Neoptera</taxon>
        <taxon>Endopterygota</taxon>
        <taxon>Diptera</taxon>
        <taxon>Brachycera</taxon>
        <taxon>Muscomorpha</taxon>
        <taxon>Ephydroidea</taxon>
        <taxon>Drosophilidae</taxon>
        <taxon>Drosophila</taxon>
        <taxon>Sophophora</taxon>
    </lineage>
</organism>
<keyword evidence="3" id="KW-0274">FAD</keyword>
<evidence type="ECO:0000313" key="9">
    <source>
        <dbReference type="EMBL" id="KAI8045031.1"/>
    </source>
</evidence>
<dbReference type="Gene3D" id="2.40.30.10">
    <property type="entry name" value="Translation factors"/>
    <property type="match status" value="1"/>
</dbReference>
<gene>
    <name evidence="9" type="ORF">M5D96_001208</name>
</gene>
<evidence type="ECO:0000256" key="3">
    <source>
        <dbReference type="ARBA" id="ARBA00022827"/>
    </source>
</evidence>
<dbReference type="EC" id="1.16.1.8" evidence="5"/>
<dbReference type="FunFam" id="1.20.990.10:FF:000007">
    <property type="entry name" value="Methionine synthase reductase"/>
    <property type="match status" value="1"/>
</dbReference>
<dbReference type="GO" id="GO:0030586">
    <property type="term" value="F:[methionine synthase] reductase (NADPH) activity"/>
    <property type="evidence" value="ECO:0007669"/>
    <property type="project" value="UniProtKB-EC"/>
</dbReference>
<dbReference type="Gene3D" id="1.20.990.10">
    <property type="entry name" value="NADPH-cytochrome p450 Reductase, Chain A, domain 3"/>
    <property type="match status" value="1"/>
</dbReference>
<evidence type="ECO:0000256" key="7">
    <source>
        <dbReference type="SAM" id="SignalP"/>
    </source>
</evidence>
<dbReference type="InterPro" id="IPR003097">
    <property type="entry name" value="CysJ-like_FAD-binding"/>
</dbReference>
<dbReference type="Proteomes" id="UP001059596">
    <property type="component" value="Chromosome 3R"/>
</dbReference>
<dbReference type="PRINTS" id="PR00371">
    <property type="entry name" value="FPNCR"/>
</dbReference>
<reference evidence="9" key="1">
    <citation type="journal article" date="2023" name="Genome Biol. Evol.">
        <title>Long-read-based Genome Assembly of Drosophila gunungcola Reveals Fewer Chemosensory Genes in Flower-breeding Species.</title>
        <authorList>
            <person name="Negi A."/>
            <person name="Liao B.Y."/>
            <person name="Yeh S.D."/>
        </authorList>
    </citation>
    <scope>NUCLEOTIDE SEQUENCE</scope>
    <source>
        <strain evidence="9">Sukarami</strain>
    </source>
</reference>
<evidence type="ECO:0000256" key="4">
    <source>
        <dbReference type="ARBA" id="ARBA00023002"/>
    </source>
</evidence>
<dbReference type="EMBL" id="JAMKOV010000001">
    <property type="protein sequence ID" value="KAI8045031.1"/>
    <property type="molecule type" value="Genomic_DNA"/>
</dbReference>
<dbReference type="GO" id="GO:0010181">
    <property type="term" value="F:FMN binding"/>
    <property type="evidence" value="ECO:0007669"/>
    <property type="project" value="TreeGrafter"/>
</dbReference>
<keyword evidence="2" id="KW-0285">Flavoprotein</keyword>
<evidence type="ECO:0000256" key="6">
    <source>
        <dbReference type="ARBA" id="ARBA00040659"/>
    </source>
</evidence>
<accession>A0A9P9YXR0</accession>
<dbReference type="AlphaFoldDB" id="A0A9P9YXR0"/>
<keyword evidence="7" id="KW-0732">Signal</keyword>
<proteinExistence type="predicted"/>
<dbReference type="GO" id="GO:0050660">
    <property type="term" value="F:flavin adenine dinucleotide binding"/>
    <property type="evidence" value="ECO:0007669"/>
    <property type="project" value="TreeGrafter"/>
</dbReference>
<feature type="domain" description="FAD-binding FR-type" evidence="8">
    <location>
        <begin position="91"/>
        <end position="333"/>
    </location>
</feature>
<evidence type="ECO:0000259" key="8">
    <source>
        <dbReference type="PROSITE" id="PS51384"/>
    </source>
</evidence>
<dbReference type="InterPro" id="IPR001709">
    <property type="entry name" value="Flavoprot_Pyr_Nucl_cyt_Rdtase"/>
</dbReference>
<dbReference type="SUPFAM" id="SSF52343">
    <property type="entry name" value="Ferredoxin reductase-like, C-terminal NADP-linked domain"/>
    <property type="match status" value="1"/>
</dbReference>
<dbReference type="GO" id="GO:0009086">
    <property type="term" value="P:methionine biosynthetic process"/>
    <property type="evidence" value="ECO:0007669"/>
    <property type="project" value="TreeGrafter"/>
</dbReference>
<keyword evidence="10" id="KW-1185">Reference proteome</keyword>
<evidence type="ECO:0000256" key="5">
    <source>
        <dbReference type="ARBA" id="ARBA00039088"/>
    </source>
</evidence>
<evidence type="ECO:0000256" key="2">
    <source>
        <dbReference type="ARBA" id="ARBA00022630"/>
    </source>
</evidence>
<name>A0A9P9YXR0_9MUSC</name>
<dbReference type="Pfam" id="PF00667">
    <property type="entry name" value="FAD_binding_1"/>
    <property type="match status" value="1"/>
</dbReference>
<dbReference type="Gene3D" id="3.40.50.80">
    <property type="entry name" value="Nucleotide-binding domain of ferredoxin-NADP reductase (FNR) module"/>
    <property type="match status" value="1"/>
</dbReference>
<dbReference type="PANTHER" id="PTHR19384">
    <property type="entry name" value="NITRIC OXIDE SYNTHASE-RELATED"/>
    <property type="match status" value="1"/>
</dbReference>
<dbReference type="InterPro" id="IPR023173">
    <property type="entry name" value="NADPH_Cyt_P450_Rdtase_alpha"/>
</dbReference>
<dbReference type="InterPro" id="IPR017927">
    <property type="entry name" value="FAD-bd_FR_type"/>
</dbReference>
<dbReference type="InterPro" id="IPR001433">
    <property type="entry name" value="OxRdtase_FAD/NAD-bd"/>
</dbReference>
<dbReference type="InterPro" id="IPR039261">
    <property type="entry name" value="FNR_nucleotide-bd"/>
</dbReference>
<dbReference type="InterPro" id="IPR017938">
    <property type="entry name" value="Riboflavin_synthase-like_b-brl"/>
</dbReference>
<dbReference type="GO" id="GO:0005829">
    <property type="term" value="C:cytosol"/>
    <property type="evidence" value="ECO:0007669"/>
    <property type="project" value="TreeGrafter"/>
</dbReference>
<feature type="signal peptide" evidence="7">
    <location>
        <begin position="1"/>
        <end position="29"/>
    </location>
</feature>